<proteinExistence type="predicted"/>
<feature type="region of interest" description="Disordered" evidence="1">
    <location>
        <begin position="106"/>
        <end position="144"/>
    </location>
</feature>
<evidence type="ECO:0000313" key="3">
    <source>
        <dbReference type="Proteomes" id="UP001244552"/>
    </source>
</evidence>
<comment type="caution">
    <text evidence="2">The sequence shown here is derived from an EMBL/GenBank/DDBJ whole genome shotgun (WGS) entry which is preliminary data.</text>
</comment>
<gene>
    <name evidence="2" type="ORF">QO018_000520</name>
</gene>
<evidence type="ECO:0000256" key="1">
    <source>
        <dbReference type="SAM" id="MobiDB-lite"/>
    </source>
</evidence>
<sequence>MMEQEKHCAAAFCNGEQPLDMLLPYIGHLTSAQLRERAANDRDDAAAMAGRASPACILMLLEDAERCEARAELLEREGRRGQAAGQEVATAGLAFGAKEDAGRGRAACRQAGCEPGGRQAQDARRTPEPLHLPTARSRSPLVVG</sequence>
<keyword evidence="3" id="KW-1185">Reference proteome</keyword>
<evidence type="ECO:0000313" key="2">
    <source>
        <dbReference type="EMBL" id="MDQ0531684.1"/>
    </source>
</evidence>
<dbReference type="Proteomes" id="UP001244552">
    <property type="component" value="Unassembled WGS sequence"/>
</dbReference>
<reference evidence="2 3" key="1">
    <citation type="submission" date="2023-07" db="EMBL/GenBank/DDBJ databases">
        <title>Genomic Encyclopedia of Type Strains, Phase IV (KMG-IV): sequencing the most valuable type-strain genomes for metagenomic binning, comparative biology and taxonomic classification.</title>
        <authorList>
            <person name="Goeker M."/>
        </authorList>
    </citation>
    <scope>NUCLEOTIDE SEQUENCE [LARGE SCALE GENOMIC DNA]</scope>
    <source>
        <strain evidence="2 3">DSM 19922</strain>
    </source>
</reference>
<accession>A0ABU0ME21</accession>
<name>A0ABU0ME21_9PROT</name>
<organism evidence="2 3">
    <name type="scientific">Azospirillum picis</name>
    <dbReference type="NCBI Taxonomy" id="488438"/>
    <lineage>
        <taxon>Bacteria</taxon>
        <taxon>Pseudomonadati</taxon>
        <taxon>Pseudomonadota</taxon>
        <taxon>Alphaproteobacteria</taxon>
        <taxon>Rhodospirillales</taxon>
        <taxon>Azospirillaceae</taxon>
        <taxon>Azospirillum</taxon>
    </lineage>
</organism>
<dbReference type="RefSeq" id="WP_307353816.1">
    <property type="nucleotide sequence ID" value="NZ_JAUSVU010000002.1"/>
</dbReference>
<dbReference type="EMBL" id="JAUSVU010000002">
    <property type="protein sequence ID" value="MDQ0531684.1"/>
    <property type="molecule type" value="Genomic_DNA"/>
</dbReference>
<protein>
    <submittedName>
        <fullName evidence="2">Uncharacterized protein</fullName>
    </submittedName>
</protein>